<evidence type="ECO:0000256" key="16">
    <source>
        <dbReference type="SAM" id="Phobius"/>
    </source>
</evidence>
<dbReference type="InterPro" id="IPR001128">
    <property type="entry name" value="Cyt_P450"/>
</dbReference>
<feature type="transmembrane region" description="Helical" evidence="16">
    <location>
        <begin position="214"/>
        <end position="235"/>
    </location>
</feature>
<dbReference type="GO" id="GO:0005789">
    <property type="term" value="C:endoplasmic reticulum membrane"/>
    <property type="evidence" value="ECO:0007669"/>
    <property type="project" value="UniProtKB-SubCell"/>
</dbReference>
<evidence type="ECO:0000256" key="10">
    <source>
        <dbReference type="ARBA" id="ARBA00023002"/>
    </source>
</evidence>
<evidence type="ECO:0000256" key="9">
    <source>
        <dbReference type="ARBA" id="ARBA00022848"/>
    </source>
</evidence>
<organism evidence="17 18">
    <name type="scientific">Amblyomma americanum</name>
    <name type="common">Lone star tick</name>
    <dbReference type="NCBI Taxonomy" id="6943"/>
    <lineage>
        <taxon>Eukaryota</taxon>
        <taxon>Metazoa</taxon>
        <taxon>Ecdysozoa</taxon>
        <taxon>Arthropoda</taxon>
        <taxon>Chelicerata</taxon>
        <taxon>Arachnida</taxon>
        <taxon>Acari</taxon>
        <taxon>Parasitiformes</taxon>
        <taxon>Ixodida</taxon>
        <taxon>Ixodoidea</taxon>
        <taxon>Ixodidae</taxon>
        <taxon>Amblyomminae</taxon>
        <taxon>Amblyomma</taxon>
    </lineage>
</organism>
<keyword evidence="6 14" id="KW-0349">Heme</keyword>
<dbReference type="Proteomes" id="UP001321473">
    <property type="component" value="Unassembled WGS sequence"/>
</dbReference>
<dbReference type="AlphaFoldDB" id="A0AAQ4EG47"/>
<keyword evidence="16" id="KW-1133">Transmembrane helix</keyword>
<evidence type="ECO:0000256" key="7">
    <source>
        <dbReference type="ARBA" id="ARBA00022723"/>
    </source>
</evidence>
<evidence type="ECO:0000256" key="12">
    <source>
        <dbReference type="ARBA" id="ARBA00023033"/>
    </source>
</evidence>
<evidence type="ECO:0000256" key="13">
    <source>
        <dbReference type="ARBA" id="ARBA00023136"/>
    </source>
</evidence>
<comment type="cofactor">
    <cofactor evidence="1 14">
        <name>heme</name>
        <dbReference type="ChEBI" id="CHEBI:30413"/>
    </cofactor>
</comment>
<dbReference type="PANTHER" id="PTHR24300:SF375">
    <property type="entry name" value="CYTOCHROME P450 FAMILY"/>
    <property type="match status" value="1"/>
</dbReference>
<evidence type="ECO:0000256" key="2">
    <source>
        <dbReference type="ARBA" id="ARBA00003690"/>
    </source>
</evidence>
<dbReference type="PANTHER" id="PTHR24300">
    <property type="entry name" value="CYTOCHROME P450 508A4-RELATED"/>
    <property type="match status" value="1"/>
</dbReference>
<protein>
    <recommendedName>
        <fullName evidence="19">Cytochrome</fullName>
    </recommendedName>
</protein>
<evidence type="ECO:0000256" key="3">
    <source>
        <dbReference type="ARBA" id="ARBA00004174"/>
    </source>
</evidence>
<dbReference type="SUPFAM" id="SSF48264">
    <property type="entry name" value="Cytochrome P450"/>
    <property type="match status" value="1"/>
</dbReference>
<keyword evidence="13 16" id="KW-0472">Membrane</keyword>
<evidence type="ECO:0000313" key="18">
    <source>
        <dbReference type="Proteomes" id="UP001321473"/>
    </source>
</evidence>
<evidence type="ECO:0000256" key="5">
    <source>
        <dbReference type="ARBA" id="ARBA00010617"/>
    </source>
</evidence>
<dbReference type="Pfam" id="PF00067">
    <property type="entry name" value="p450"/>
    <property type="match status" value="1"/>
</dbReference>
<dbReference type="GO" id="GO:0016712">
    <property type="term" value="F:oxidoreductase activity, acting on paired donors, with incorporation or reduction of molecular oxygen, reduced flavin or flavoprotein as one donor, and incorporation of one atom of oxygen"/>
    <property type="evidence" value="ECO:0007669"/>
    <property type="project" value="TreeGrafter"/>
</dbReference>
<evidence type="ECO:0000256" key="4">
    <source>
        <dbReference type="ARBA" id="ARBA00004406"/>
    </source>
</evidence>
<evidence type="ECO:0000256" key="15">
    <source>
        <dbReference type="RuleBase" id="RU000461"/>
    </source>
</evidence>
<dbReference type="PROSITE" id="PS00086">
    <property type="entry name" value="CYTOCHROME_P450"/>
    <property type="match status" value="1"/>
</dbReference>
<dbReference type="InterPro" id="IPR036396">
    <property type="entry name" value="Cyt_P450_sf"/>
</dbReference>
<dbReference type="CDD" id="cd20617">
    <property type="entry name" value="CYP1_2-like"/>
    <property type="match status" value="1"/>
</dbReference>
<comment type="caution">
    <text evidence="17">The sequence shown here is derived from an EMBL/GenBank/DDBJ whole genome shotgun (WGS) entry which is preliminary data.</text>
</comment>
<evidence type="ECO:0000313" key="17">
    <source>
        <dbReference type="EMBL" id="KAK8773493.1"/>
    </source>
</evidence>
<keyword evidence="10 15" id="KW-0560">Oxidoreductase</keyword>
<keyword evidence="11 14" id="KW-0408">Iron</keyword>
<keyword evidence="16" id="KW-0812">Transmembrane</keyword>
<dbReference type="GO" id="GO:0005506">
    <property type="term" value="F:iron ion binding"/>
    <property type="evidence" value="ECO:0007669"/>
    <property type="project" value="InterPro"/>
</dbReference>
<evidence type="ECO:0000256" key="8">
    <source>
        <dbReference type="ARBA" id="ARBA00022824"/>
    </source>
</evidence>
<evidence type="ECO:0008006" key="19">
    <source>
        <dbReference type="Google" id="ProtNLM"/>
    </source>
</evidence>
<dbReference type="EMBL" id="JARKHS020016830">
    <property type="protein sequence ID" value="KAK8773493.1"/>
    <property type="molecule type" value="Genomic_DNA"/>
</dbReference>
<comment type="similarity">
    <text evidence="5 15">Belongs to the cytochrome P450 family.</text>
</comment>
<keyword evidence="8" id="KW-0256">Endoplasmic reticulum</keyword>
<dbReference type="FunFam" id="1.10.630.10:FF:000238">
    <property type="entry name" value="Cytochrome P450 2A6"/>
    <property type="match status" value="1"/>
</dbReference>
<evidence type="ECO:0000256" key="6">
    <source>
        <dbReference type="ARBA" id="ARBA00022617"/>
    </source>
</evidence>
<evidence type="ECO:0000256" key="1">
    <source>
        <dbReference type="ARBA" id="ARBA00001971"/>
    </source>
</evidence>
<dbReference type="InterPro" id="IPR002401">
    <property type="entry name" value="Cyt_P450_E_grp-I"/>
</dbReference>
<dbReference type="InterPro" id="IPR050182">
    <property type="entry name" value="Cytochrome_P450_fam2"/>
</dbReference>
<name>A0AAQ4EG47_AMBAM</name>
<feature type="binding site" description="axial binding residue" evidence="14">
    <location>
        <position position="454"/>
    </location>
    <ligand>
        <name>heme</name>
        <dbReference type="ChEBI" id="CHEBI:30413"/>
    </ligand>
    <ligandPart>
        <name>Fe</name>
        <dbReference type="ChEBI" id="CHEBI:18248"/>
    </ligandPart>
</feature>
<dbReference type="Gene3D" id="1.10.630.10">
    <property type="entry name" value="Cytochrome P450"/>
    <property type="match status" value="1"/>
</dbReference>
<dbReference type="InterPro" id="IPR017972">
    <property type="entry name" value="Cyt_P450_CS"/>
</dbReference>
<keyword evidence="12 15" id="KW-0503">Monooxygenase</keyword>
<dbReference type="GO" id="GO:0006805">
    <property type="term" value="P:xenobiotic metabolic process"/>
    <property type="evidence" value="ECO:0007669"/>
    <property type="project" value="TreeGrafter"/>
</dbReference>
<keyword evidence="7 14" id="KW-0479">Metal-binding</keyword>
<accession>A0AAQ4EG47</accession>
<keyword evidence="18" id="KW-1185">Reference proteome</keyword>
<reference evidence="17 18" key="1">
    <citation type="journal article" date="2023" name="Arcadia Sci">
        <title>De novo assembly of a long-read Amblyomma americanum tick genome.</title>
        <authorList>
            <person name="Chou S."/>
            <person name="Poskanzer K.E."/>
            <person name="Rollins M."/>
            <person name="Thuy-Boun P.S."/>
        </authorList>
    </citation>
    <scope>NUCLEOTIDE SEQUENCE [LARGE SCALE GENOMIC DNA]</scope>
    <source>
        <strain evidence="17">F_SG_1</strain>
        <tissue evidence="17">Salivary glands</tissue>
    </source>
</reference>
<evidence type="ECO:0000256" key="14">
    <source>
        <dbReference type="PIRSR" id="PIRSR602401-1"/>
    </source>
</evidence>
<comment type="function">
    <text evidence="2">May be involved in the metabolism of insect hormones and in the breakdown of synthetic insecticides.</text>
</comment>
<dbReference type="GO" id="GO:0020037">
    <property type="term" value="F:heme binding"/>
    <property type="evidence" value="ECO:0007669"/>
    <property type="project" value="InterPro"/>
</dbReference>
<sequence length="507" mass="56799">MGEAGGGALIMEGWFATALAALAAGSVTVVLFVYLWLRPGRDNTSRAPLPPGPWGVPVLGYLPFLRGQQHVVFKRIAEKYGPVFSVKLGAMNVAVLNDFESISEGYSKLLHRPKALFLDHAGITGVSNLNGRAWAENRRFCLRSITSGSYGGKTMEQQVEDEAVYLAEKIAEAEGEAINVADLVLPSVSNNVTALVVGSRYDFEDERRVFLDDLLVKAIRCLAAGALISVMPIGLRSITKLFFTSFGQMRRIAEDMAQFFSKEVVSGQTTGKEEKSVNFIEDYKLMIRNQKDDVNSCFKEEYLLGNVLTLFGAGSQSTYQTIVWHLLNLADKKDTVQRRIRAEVDRVVGRNRTPSWEDRHAMPYTIATIWELYRWRTPVLMGLPREAHQDVMVSGYLIPAGTVVISNIWATHMDPKLWKDPEKFKPERFLDSRGSALVEKPEYLIPFSIGKRMCPAEPMSNTQVFVYISTIVQRFTILPEEGKAVDLDFDSDGVCVPRPQKLRFLVR</sequence>
<dbReference type="GO" id="GO:0006082">
    <property type="term" value="P:organic acid metabolic process"/>
    <property type="evidence" value="ECO:0007669"/>
    <property type="project" value="TreeGrafter"/>
</dbReference>
<proteinExistence type="inferred from homology"/>
<dbReference type="PRINTS" id="PR00463">
    <property type="entry name" value="EP450I"/>
</dbReference>
<gene>
    <name evidence="17" type="ORF">V5799_011975</name>
</gene>
<feature type="transmembrane region" description="Helical" evidence="16">
    <location>
        <begin position="14"/>
        <end position="37"/>
    </location>
</feature>
<keyword evidence="9" id="KW-0492">Microsome</keyword>
<evidence type="ECO:0000256" key="11">
    <source>
        <dbReference type="ARBA" id="ARBA00023004"/>
    </source>
</evidence>
<comment type="subcellular location">
    <subcellularLocation>
        <location evidence="4">Endoplasmic reticulum membrane</location>
        <topology evidence="4">Peripheral membrane protein</topology>
    </subcellularLocation>
    <subcellularLocation>
        <location evidence="3">Microsome membrane</location>
        <topology evidence="3">Peripheral membrane protein</topology>
    </subcellularLocation>
</comment>